<keyword evidence="1" id="KW-0732">Signal</keyword>
<keyword evidence="3" id="KW-1185">Reference proteome</keyword>
<evidence type="ECO:0000313" key="3">
    <source>
        <dbReference type="Proteomes" id="UP001501758"/>
    </source>
</evidence>
<proteinExistence type="predicted"/>
<gene>
    <name evidence="2" type="ORF">GCM10009430_24970</name>
</gene>
<evidence type="ECO:0000313" key="2">
    <source>
        <dbReference type="EMBL" id="GAA0722504.1"/>
    </source>
</evidence>
<evidence type="ECO:0000256" key="1">
    <source>
        <dbReference type="SAM" id="SignalP"/>
    </source>
</evidence>
<dbReference type="EMBL" id="BAAAGE010000002">
    <property type="protein sequence ID" value="GAA0722504.1"/>
    <property type="molecule type" value="Genomic_DNA"/>
</dbReference>
<sequence length="142" mass="16760">MLKKLLIVLFLYISNSALAQQNQITTNDFLGDWSMKKSNEHFPDIYLNKLNNITNYKGHGVSFFIGKYTGKRRIKIFTSKNLPRRCGNDNRPYFSNDFKNQDVWKYDSDTQLLIVFDYKTDQEKKFKVNKISSEELILNSIE</sequence>
<accession>A0ABN1IW32</accession>
<reference evidence="2 3" key="1">
    <citation type="journal article" date="2019" name="Int. J. Syst. Evol. Microbiol.">
        <title>The Global Catalogue of Microorganisms (GCM) 10K type strain sequencing project: providing services to taxonomists for standard genome sequencing and annotation.</title>
        <authorList>
            <consortium name="The Broad Institute Genomics Platform"/>
            <consortium name="The Broad Institute Genome Sequencing Center for Infectious Disease"/>
            <person name="Wu L."/>
            <person name="Ma J."/>
        </authorList>
    </citation>
    <scope>NUCLEOTIDE SEQUENCE [LARGE SCALE GENOMIC DNA]</scope>
    <source>
        <strain evidence="2 3">JCM 15974</strain>
    </source>
</reference>
<feature type="chain" id="PRO_5047283636" description="Lipocalin-like domain-containing protein" evidence="1">
    <location>
        <begin position="20"/>
        <end position="142"/>
    </location>
</feature>
<feature type="signal peptide" evidence="1">
    <location>
        <begin position="1"/>
        <end position="19"/>
    </location>
</feature>
<dbReference type="Proteomes" id="UP001501758">
    <property type="component" value="Unassembled WGS sequence"/>
</dbReference>
<comment type="caution">
    <text evidence="2">The sequence shown here is derived from an EMBL/GenBank/DDBJ whole genome shotgun (WGS) entry which is preliminary data.</text>
</comment>
<protein>
    <recommendedName>
        <fullName evidence="4">Lipocalin-like domain-containing protein</fullName>
    </recommendedName>
</protein>
<organism evidence="2 3">
    <name type="scientific">Aquimarina litoralis</name>
    <dbReference type="NCBI Taxonomy" id="584605"/>
    <lineage>
        <taxon>Bacteria</taxon>
        <taxon>Pseudomonadati</taxon>
        <taxon>Bacteroidota</taxon>
        <taxon>Flavobacteriia</taxon>
        <taxon>Flavobacteriales</taxon>
        <taxon>Flavobacteriaceae</taxon>
        <taxon>Aquimarina</taxon>
    </lineage>
</organism>
<evidence type="ECO:0008006" key="4">
    <source>
        <dbReference type="Google" id="ProtNLM"/>
    </source>
</evidence>
<name>A0ABN1IW32_9FLAO</name>
<dbReference type="RefSeq" id="WP_343912640.1">
    <property type="nucleotide sequence ID" value="NZ_BAAAGE010000002.1"/>
</dbReference>